<dbReference type="Gene3D" id="3.40.50.2300">
    <property type="match status" value="2"/>
</dbReference>
<protein>
    <submittedName>
        <fullName evidence="1">Sugar ABC transporter ATPase</fullName>
    </submittedName>
</protein>
<gene>
    <name evidence="1" type="ORF">G114_03838</name>
</gene>
<reference evidence="1 2" key="1">
    <citation type="journal article" date="2013" name="Genome Announc.">
        <title>Draft Genome Sequence of the Aeromonas diversa Type Strain.</title>
        <authorList>
            <person name="Farfan M."/>
            <person name="Spataro N."/>
            <person name="Sanglas A."/>
            <person name="Albarral V."/>
            <person name="Loren J.G."/>
            <person name="Bosch E."/>
            <person name="Fuste M.C."/>
        </authorList>
    </citation>
    <scope>NUCLEOTIDE SEQUENCE [LARGE SCALE GENOMIC DNA]</scope>
    <source>
        <strain evidence="1 2">2478-85</strain>
    </source>
</reference>
<sequence>MKPMLFLLLLITAQSLQAGKLLIISSYHPDYAWDISYNEGLLSQLKGAHEISRFYLDTKRLPRERFDQQAADALAFYRKTRPDWVLLSDDNAIDYLAHPIADAGTPVVFLGMNESPRNHDMVGHRNITGVLERPLLKRNIQEMSRMMGGLDKVLVLFDSSDVSLASIDDEFRTQTSLRIGQTLVTISLIGQYPLWQQIVQSAKGQGFQAIFIGLYHTLTDAQGKHVNESEVLHWSSQHSPLPLFCFWEFAVGKGKTAGGLVLNGREQGVMAADLLNAIMAGARPESISPRAAQRGKYIFSRSELARWKLTPPAQWADKVEWQE</sequence>
<comment type="caution">
    <text evidence="1">The sequence shown here is derived from an EMBL/GenBank/DDBJ whole genome shotgun (WGS) entry which is preliminary data.</text>
</comment>
<dbReference type="AlphaFoldDB" id="N9U4E3"/>
<dbReference type="InterPro" id="IPR007487">
    <property type="entry name" value="ABC_transpt-TYRBP-like"/>
</dbReference>
<accession>N9U4E3</accession>
<dbReference type="RefSeq" id="WP_005348354.1">
    <property type="nucleotide sequence ID" value="NZ_APVG01000006.1"/>
</dbReference>
<dbReference type="OrthoDB" id="1550623at2"/>
<dbReference type="Pfam" id="PF04392">
    <property type="entry name" value="ABC_sub_bind"/>
    <property type="match status" value="1"/>
</dbReference>
<keyword evidence="2" id="KW-1185">Reference proteome</keyword>
<proteinExistence type="predicted"/>
<evidence type="ECO:0000313" key="1">
    <source>
        <dbReference type="EMBL" id="ENY73250.1"/>
    </source>
</evidence>
<dbReference type="PATRIC" id="fig|1268237.3.peg.756"/>
<dbReference type="eggNOG" id="COG2984">
    <property type="taxonomic scope" value="Bacteria"/>
</dbReference>
<dbReference type="Proteomes" id="UP000023775">
    <property type="component" value="Unassembled WGS sequence"/>
</dbReference>
<evidence type="ECO:0000313" key="2">
    <source>
        <dbReference type="Proteomes" id="UP000023775"/>
    </source>
</evidence>
<dbReference type="PANTHER" id="PTHR35271:SF1">
    <property type="entry name" value="ABC TRANSPORTER, SUBSTRATE-BINDING LIPOPROTEIN"/>
    <property type="match status" value="1"/>
</dbReference>
<dbReference type="PANTHER" id="PTHR35271">
    <property type="entry name" value="ABC TRANSPORTER, SUBSTRATE-BINDING LIPOPROTEIN-RELATED"/>
    <property type="match status" value="1"/>
</dbReference>
<name>N9U4E3_9GAMM</name>
<organism evidence="1 2">
    <name type="scientific">Aeromonas diversa CDC 2478-85</name>
    <dbReference type="NCBI Taxonomy" id="1268237"/>
    <lineage>
        <taxon>Bacteria</taxon>
        <taxon>Pseudomonadati</taxon>
        <taxon>Pseudomonadota</taxon>
        <taxon>Gammaproteobacteria</taxon>
        <taxon>Aeromonadales</taxon>
        <taxon>Aeromonadaceae</taxon>
        <taxon>Aeromonas</taxon>
    </lineage>
</organism>
<dbReference type="EMBL" id="APVG01000006">
    <property type="protein sequence ID" value="ENY73250.1"/>
    <property type="molecule type" value="Genomic_DNA"/>
</dbReference>